<proteinExistence type="predicted"/>
<feature type="region of interest" description="Disordered" evidence="1">
    <location>
        <begin position="577"/>
        <end position="608"/>
    </location>
</feature>
<name>A0A9P5TFM2_GYMJU</name>
<evidence type="ECO:0000313" key="2">
    <source>
        <dbReference type="EMBL" id="KAF8868438.1"/>
    </source>
</evidence>
<sequence length="608" mass="69305">MDDAGAPNLFAPFASELDWRVAQWAVKDGPGHNAFNRLLEIPGVVENLGLSYHNIRGLHQKLDAMPEKAGEWKTQNIVFKDKPEQSFMLRYRDPLEAVKSLWRDPQLSPEMVFASAKSFQITSKWWHVLQTQLTQFSGNKAAYPVYLTIGNIPKATRRKPSKHACILIAYLSVQKIDCSRINDQEHHSLVQQPLISAGTNGVKMTSSDGAVRCVHPILTCYVADYPEQCLVACTKYGTCPKCKASAKDLQNPTPAPNRTESWTNSIIQEAKDQANLSPRKFHAYCMSHDVAGSVYKPFWEGFPLCDIHRSITPDVLHQLYQAYGLRPFKNGIFALSQISGMERKNMAKILLGCLVGCMPSQGIAAVTALLDFIYIAQYPAHNSVTLGYLRDALNRFHQNRQYFITTSVHDDFNIPKFHSLLHYIESIELFGTTDNYNTEMFERLHIDFAKHGWRASNQCDEFPQMIRWLSQQEKIVSFECHQKTQPQTLAPDTVFTGSSIKKKPPISIVKHPNFPNRQLSLIEDKHHAPDFTHYLKVFLNTFTTRPIQPRYLEQSILPFSHVNVYNMFRFHPEGIHDDEEEKDISPNAASKQQTYPGWPRAKGLFPDV</sequence>
<reference evidence="2" key="1">
    <citation type="submission" date="2020-11" db="EMBL/GenBank/DDBJ databases">
        <authorList>
            <consortium name="DOE Joint Genome Institute"/>
            <person name="Ahrendt S."/>
            <person name="Riley R."/>
            <person name="Andreopoulos W."/>
            <person name="LaButti K."/>
            <person name="Pangilinan J."/>
            <person name="Ruiz-duenas F.J."/>
            <person name="Barrasa J.M."/>
            <person name="Sanchez-Garcia M."/>
            <person name="Camarero S."/>
            <person name="Miyauchi S."/>
            <person name="Serrano A."/>
            <person name="Linde D."/>
            <person name="Babiker R."/>
            <person name="Drula E."/>
            <person name="Ayuso-Fernandez I."/>
            <person name="Pacheco R."/>
            <person name="Padilla G."/>
            <person name="Ferreira P."/>
            <person name="Barriuso J."/>
            <person name="Kellner H."/>
            <person name="Castanera R."/>
            <person name="Alfaro M."/>
            <person name="Ramirez L."/>
            <person name="Pisabarro A.G."/>
            <person name="Kuo A."/>
            <person name="Tritt A."/>
            <person name="Lipzen A."/>
            <person name="He G."/>
            <person name="Yan M."/>
            <person name="Ng V."/>
            <person name="Cullen D."/>
            <person name="Martin F."/>
            <person name="Rosso M.-N."/>
            <person name="Henrissat B."/>
            <person name="Hibbett D."/>
            <person name="Martinez A.T."/>
            <person name="Grigoriev I.V."/>
        </authorList>
    </citation>
    <scope>NUCLEOTIDE SEQUENCE</scope>
    <source>
        <strain evidence="2">AH 44721</strain>
    </source>
</reference>
<protein>
    <submittedName>
        <fullName evidence="2">Uncharacterized protein</fullName>
    </submittedName>
</protein>
<evidence type="ECO:0000313" key="3">
    <source>
        <dbReference type="Proteomes" id="UP000724874"/>
    </source>
</evidence>
<organism evidence="2 3">
    <name type="scientific">Gymnopilus junonius</name>
    <name type="common">Spectacular rustgill mushroom</name>
    <name type="synonym">Gymnopilus spectabilis subsp. junonius</name>
    <dbReference type="NCBI Taxonomy" id="109634"/>
    <lineage>
        <taxon>Eukaryota</taxon>
        <taxon>Fungi</taxon>
        <taxon>Dikarya</taxon>
        <taxon>Basidiomycota</taxon>
        <taxon>Agaricomycotina</taxon>
        <taxon>Agaricomycetes</taxon>
        <taxon>Agaricomycetidae</taxon>
        <taxon>Agaricales</taxon>
        <taxon>Agaricineae</taxon>
        <taxon>Hymenogastraceae</taxon>
        <taxon>Gymnopilus</taxon>
    </lineage>
</organism>
<dbReference type="Proteomes" id="UP000724874">
    <property type="component" value="Unassembled WGS sequence"/>
</dbReference>
<dbReference type="OrthoDB" id="2418900at2759"/>
<dbReference type="EMBL" id="JADNYJ010000650">
    <property type="protein sequence ID" value="KAF8868438.1"/>
    <property type="molecule type" value="Genomic_DNA"/>
</dbReference>
<gene>
    <name evidence="2" type="ORF">CPB84DRAFT_1819214</name>
</gene>
<dbReference type="Pfam" id="PF18759">
    <property type="entry name" value="Plavaka"/>
    <property type="match status" value="2"/>
</dbReference>
<evidence type="ECO:0000256" key="1">
    <source>
        <dbReference type="SAM" id="MobiDB-lite"/>
    </source>
</evidence>
<keyword evidence="3" id="KW-1185">Reference proteome</keyword>
<accession>A0A9P5TFM2</accession>
<dbReference type="InterPro" id="IPR041078">
    <property type="entry name" value="Plavaka"/>
</dbReference>
<dbReference type="AlphaFoldDB" id="A0A9P5TFM2"/>
<comment type="caution">
    <text evidence="2">The sequence shown here is derived from an EMBL/GenBank/DDBJ whole genome shotgun (WGS) entry which is preliminary data.</text>
</comment>